<evidence type="ECO:0000256" key="6">
    <source>
        <dbReference type="ARBA" id="ARBA00022989"/>
    </source>
</evidence>
<evidence type="ECO:0000256" key="10">
    <source>
        <dbReference type="SAM" id="Phobius"/>
    </source>
</evidence>
<dbReference type="PANTHER" id="PTHR14969:SF62">
    <property type="entry name" value="DECAPRENYLPHOSPHORYL-5-PHOSPHORIBOSE PHOSPHATASE RV3807C-RELATED"/>
    <property type="match status" value="1"/>
</dbReference>
<evidence type="ECO:0000256" key="8">
    <source>
        <dbReference type="ARBA" id="ARBA00032707"/>
    </source>
</evidence>
<evidence type="ECO:0000256" key="2">
    <source>
        <dbReference type="ARBA" id="ARBA00012374"/>
    </source>
</evidence>
<evidence type="ECO:0000313" key="13">
    <source>
        <dbReference type="Proteomes" id="UP000050956"/>
    </source>
</evidence>
<proteinExistence type="predicted"/>
<feature type="domain" description="Phosphatidic acid phosphatase type 2/haloperoxidase" evidence="11">
    <location>
        <begin position="100"/>
        <end position="209"/>
    </location>
</feature>
<reference evidence="12 13" key="1">
    <citation type="submission" date="2015-05" db="EMBL/GenBank/DDBJ databases">
        <title>Genome sequencing and analysis of members of genus Stenotrophomonas.</title>
        <authorList>
            <person name="Patil P.P."/>
            <person name="Midha S."/>
            <person name="Patil P.B."/>
        </authorList>
    </citation>
    <scope>NUCLEOTIDE SEQUENCE [LARGE SCALE GENOMIC DNA]</scope>
    <source>
        <strain evidence="12 13">DSM 24757</strain>
    </source>
</reference>
<evidence type="ECO:0000256" key="3">
    <source>
        <dbReference type="ARBA" id="ARBA00022475"/>
    </source>
</evidence>
<keyword evidence="6 10" id="KW-1133">Transmembrane helix</keyword>
<protein>
    <recommendedName>
        <fullName evidence="2">undecaprenyl-diphosphate phosphatase</fullName>
        <ecNumber evidence="2">3.6.1.27</ecNumber>
    </recommendedName>
    <alternativeName>
        <fullName evidence="8">Undecaprenyl pyrophosphate phosphatase</fullName>
    </alternativeName>
</protein>
<name>A0A0R0DAP3_9GAMM</name>
<feature type="transmembrane region" description="Helical" evidence="10">
    <location>
        <begin position="101"/>
        <end position="121"/>
    </location>
</feature>
<comment type="caution">
    <text evidence="12">The sequence shown here is derived from an EMBL/GenBank/DDBJ whole genome shotgun (WGS) entry which is preliminary data.</text>
</comment>
<sequence>MSTDVTPRRPTELRRPLQPLRLWWMAALALSGFTAHAALIQAGCWQGLDARIMWALHDLGSAGLDRFFLLVTAIGHQWGVIPVDVLLVLVLAAARRWRCSAFVLLATAGSGLLNRAVKALFSRERPQLWPHPVDETSWSFPSGHAMGSWTLMLVLIVLAWPGRWRYPVLLLASGFALLVGISRPYLGVHWPSDIVGGWLLASAWVFAVSAYMSRQRWGELCRRTDIS</sequence>
<dbReference type="InterPro" id="IPR000326">
    <property type="entry name" value="PAP2/HPO"/>
</dbReference>
<evidence type="ECO:0000256" key="1">
    <source>
        <dbReference type="ARBA" id="ARBA00004651"/>
    </source>
</evidence>
<evidence type="ECO:0000256" key="7">
    <source>
        <dbReference type="ARBA" id="ARBA00023136"/>
    </source>
</evidence>
<dbReference type="Pfam" id="PF01569">
    <property type="entry name" value="PAP2"/>
    <property type="match status" value="1"/>
</dbReference>
<feature type="transmembrane region" description="Helical" evidence="10">
    <location>
        <begin position="68"/>
        <end position="94"/>
    </location>
</feature>
<feature type="transmembrane region" description="Helical" evidence="10">
    <location>
        <begin position="21"/>
        <end position="48"/>
    </location>
</feature>
<feature type="transmembrane region" description="Helical" evidence="10">
    <location>
        <begin position="194"/>
        <end position="213"/>
    </location>
</feature>
<organism evidence="12 13">
    <name type="scientific">Stenotrophomonas ginsengisoli</name>
    <dbReference type="NCBI Taxonomy" id="336566"/>
    <lineage>
        <taxon>Bacteria</taxon>
        <taxon>Pseudomonadati</taxon>
        <taxon>Pseudomonadota</taxon>
        <taxon>Gammaproteobacteria</taxon>
        <taxon>Lysobacterales</taxon>
        <taxon>Lysobacteraceae</taxon>
        <taxon>Stenotrophomonas</taxon>
    </lineage>
</organism>
<comment type="catalytic activity">
    <reaction evidence="9">
        <text>di-trans,octa-cis-undecaprenyl diphosphate + H2O = di-trans,octa-cis-undecaprenyl phosphate + phosphate + H(+)</text>
        <dbReference type="Rhea" id="RHEA:28094"/>
        <dbReference type="ChEBI" id="CHEBI:15377"/>
        <dbReference type="ChEBI" id="CHEBI:15378"/>
        <dbReference type="ChEBI" id="CHEBI:43474"/>
        <dbReference type="ChEBI" id="CHEBI:58405"/>
        <dbReference type="ChEBI" id="CHEBI:60392"/>
        <dbReference type="EC" id="3.6.1.27"/>
    </reaction>
</comment>
<evidence type="ECO:0000313" key="12">
    <source>
        <dbReference type="EMBL" id="KRG74660.1"/>
    </source>
</evidence>
<dbReference type="AlphaFoldDB" id="A0A0R0DAP3"/>
<evidence type="ECO:0000256" key="5">
    <source>
        <dbReference type="ARBA" id="ARBA00022801"/>
    </source>
</evidence>
<evidence type="ECO:0000259" key="11">
    <source>
        <dbReference type="SMART" id="SM00014"/>
    </source>
</evidence>
<keyword evidence="5" id="KW-0378">Hydrolase</keyword>
<dbReference type="GO" id="GO:0050380">
    <property type="term" value="F:undecaprenyl-diphosphatase activity"/>
    <property type="evidence" value="ECO:0007669"/>
    <property type="project" value="UniProtKB-EC"/>
</dbReference>
<keyword evidence="3" id="KW-1003">Cell membrane</keyword>
<dbReference type="SMART" id="SM00014">
    <property type="entry name" value="acidPPc"/>
    <property type="match status" value="1"/>
</dbReference>
<evidence type="ECO:0000256" key="9">
    <source>
        <dbReference type="ARBA" id="ARBA00047594"/>
    </source>
</evidence>
<dbReference type="EC" id="3.6.1.27" evidence="2"/>
<keyword evidence="13" id="KW-1185">Reference proteome</keyword>
<evidence type="ECO:0000256" key="4">
    <source>
        <dbReference type="ARBA" id="ARBA00022692"/>
    </source>
</evidence>
<accession>A0A0R0DAP3</accession>
<dbReference type="PATRIC" id="fig|336566.3.peg.2212"/>
<feature type="transmembrane region" description="Helical" evidence="10">
    <location>
        <begin position="168"/>
        <end position="188"/>
    </location>
</feature>
<comment type="subcellular location">
    <subcellularLocation>
        <location evidence="1">Cell membrane</location>
        <topology evidence="1">Multi-pass membrane protein</topology>
    </subcellularLocation>
</comment>
<dbReference type="CDD" id="cd03392">
    <property type="entry name" value="PAP2_like_2"/>
    <property type="match status" value="1"/>
</dbReference>
<keyword evidence="7 10" id="KW-0472">Membrane</keyword>
<feature type="transmembrane region" description="Helical" evidence="10">
    <location>
        <begin position="141"/>
        <end position="161"/>
    </location>
</feature>
<keyword evidence="4 10" id="KW-0812">Transmembrane</keyword>
<gene>
    <name evidence="12" type="ORF">ABB30_13540</name>
</gene>
<dbReference type="SUPFAM" id="SSF48317">
    <property type="entry name" value="Acid phosphatase/Vanadium-dependent haloperoxidase"/>
    <property type="match status" value="1"/>
</dbReference>
<dbReference type="STRING" id="336566.ABB30_13540"/>
<dbReference type="Gene3D" id="1.20.144.10">
    <property type="entry name" value="Phosphatidic acid phosphatase type 2/haloperoxidase"/>
    <property type="match status" value="2"/>
</dbReference>
<dbReference type="EMBL" id="LDJM01000039">
    <property type="protein sequence ID" value="KRG74660.1"/>
    <property type="molecule type" value="Genomic_DNA"/>
</dbReference>
<dbReference type="Proteomes" id="UP000050956">
    <property type="component" value="Unassembled WGS sequence"/>
</dbReference>
<dbReference type="GO" id="GO:0005886">
    <property type="term" value="C:plasma membrane"/>
    <property type="evidence" value="ECO:0007669"/>
    <property type="project" value="UniProtKB-SubCell"/>
</dbReference>
<dbReference type="PANTHER" id="PTHR14969">
    <property type="entry name" value="SPHINGOSINE-1-PHOSPHATE PHOSPHOHYDROLASE"/>
    <property type="match status" value="1"/>
</dbReference>
<dbReference type="InterPro" id="IPR036938">
    <property type="entry name" value="PAP2/HPO_sf"/>
</dbReference>